<evidence type="ECO:0000259" key="1">
    <source>
        <dbReference type="Pfam" id="PF00561"/>
    </source>
</evidence>
<dbReference type="Gene3D" id="3.40.50.1820">
    <property type="entry name" value="alpha/beta hydrolase"/>
    <property type="match status" value="1"/>
</dbReference>
<proteinExistence type="predicted"/>
<dbReference type="SUPFAM" id="SSF53474">
    <property type="entry name" value="alpha/beta-Hydrolases"/>
    <property type="match status" value="1"/>
</dbReference>
<dbReference type="InterPro" id="IPR000073">
    <property type="entry name" value="AB_hydrolase_1"/>
</dbReference>
<dbReference type="InterPro" id="IPR050471">
    <property type="entry name" value="AB_hydrolase"/>
</dbReference>
<evidence type="ECO:0000313" key="2">
    <source>
        <dbReference type="EMBL" id="PYE12100.1"/>
    </source>
</evidence>
<comment type="caution">
    <text evidence="2">The sequence shown here is derived from an EMBL/GenBank/DDBJ whole genome shotgun (WGS) entry which is preliminary data.</text>
</comment>
<dbReference type="InterPro" id="IPR029058">
    <property type="entry name" value="AB_hydrolase_fold"/>
</dbReference>
<dbReference type="PANTHER" id="PTHR43433:SF5">
    <property type="entry name" value="AB HYDROLASE-1 DOMAIN-CONTAINING PROTEIN"/>
    <property type="match status" value="1"/>
</dbReference>
<dbReference type="AlphaFoldDB" id="A0A318RDV0"/>
<sequence length="311" mass="34398">MISSLGSVHSVLTTARDQVLRRVDRLIEPYPVRDLPRGHMVHLPGRGSTYVTDSGPRDKPAIFLLHSVLTNGLLCWYPLIPALNKEFRVITLDQRWHGRGIRNAPFDLEDCADDVVALADVLGIDSFTAAGFSMGGGISQLAWRRHPDRVDAMILCSTGPFFGSNDPTRQANMSNIGRVMKLIHPPHIQPNAAKLDDTSVPDTVWAMRQFLSTPVSRLGTLGDGMSHFDSQPWLAEIDIPTAVLVSLKDRVIPLWRQRILTDTIPGVTTYEVDGGHACCVLEADQFIPKFLDAARHTTRQVEANRSGIARL</sequence>
<dbReference type="Pfam" id="PF00561">
    <property type="entry name" value="Abhydrolase_1"/>
    <property type="match status" value="1"/>
</dbReference>
<feature type="domain" description="AB hydrolase-1" evidence="1">
    <location>
        <begin position="60"/>
        <end position="275"/>
    </location>
</feature>
<dbReference type="PRINTS" id="PR00111">
    <property type="entry name" value="ABHYDROLASE"/>
</dbReference>
<name>A0A318RDV0_WILLI</name>
<evidence type="ECO:0000313" key="3">
    <source>
        <dbReference type="Proteomes" id="UP000247591"/>
    </source>
</evidence>
<organism evidence="2 3">
    <name type="scientific">Williamsia limnetica</name>
    <dbReference type="NCBI Taxonomy" id="882452"/>
    <lineage>
        <taxon>Bacteria</taxon>
        <taxon>Bacillati</taxon>
        <taxon>Actinomycetota</taxon>
        <taxon>Actinomycetes</taxon>
        <taxon>Mycobacteriales</taxon>
        <taxon>Nocardiaceae</taxon>
        <taxon>Williamsia</taxon>
    </lineage>
</organism>
<dbReference type="GO" id="GO:0003824">
    <property type="term" value="F:catalytic activity"/>
    <property type="evidence" value="ECO:0007669"/>
    <property type="project" value="UniProtKB-ARBA"/>
</dbReference>
<protein>
    <submittedName>
        <fullName evidence="2">3-oxoadipate enol-lactonase</fullName>
    </submittedName>
</protein>
<accession>A0A318RDV0</accession>
<gene>
    <name evidence="2" type="ORF">DFR67_12521</name>
</gene>
<keyword evidence="3" id="KW-1185">Reference proteome</keyword>
<reference evidence="2 3" key="1">
    <citation type="submission" date="2018-06" db="EMBL/GenBank/DDBJ databases">
        <title>Genomic Encyclopedia of Type Strains, Phase IV (KMG-IV): sequencing the most valuable type-strain genomes for metagenomic binning, comparative biology and taxonomic classification.</title>
        <authorList>
            <person name="Goeker M."/>
        </authorList>
    </citation>
    <scope>NUCLEOTIDE SEQUENCE [LARGE SCALE GENOMIC DNA]</scope>
    <source>
        <strain evidence="2 3">DSM 45521</strain>
    </source>
</reference>
<dbReference type="EMBL" id="QJSP01000025">
    <property type="protein sequence ID" value="PYE12100.1"/>
    <property type="molecule type" value="Genomic_DNA"/>
</dbReference>
<dbReference type="PANTHER" id="PTHR43433">
    <property type="entry name" value="HYDROLASE, ALPHA/BETA FOLD FAMILY PROTEIN"/>
    <property type="match status" value="1"/>
</dbReference>
<dbReference type="Proteomes" id="UP000247591">
    <property type="component" value="Unassembled WGS sequence"/>
</dbReference>